<sequence>MEKVTMHHLERLQFISGLSSDPDGKWLGFHVHTPNLKENNYESDFWVLNLENNKQTQMTTSGKVGAYQWRVLGDSVIYTSQKDPEVKAAIENGIPLTVFYELPIIGGESREFMRLNLPVSSFKEIEEDIFLVLGHYDASISKYEELDEAGRKEFIETQKEAKDYAVLEEIPFWSNGGTYTSGKRNRLYVYNRKTESLTPISDAKESVSFYEWDSKRKQVLYISKTYTDKMPLLSSLWVYDFEAQRSKNLLEETHSLSGAYFLSDDAIVFIGNDQKTYGLNQNPDFFKLSLKTGAVEKFAGQFDKSIGNSVGSDARYGSRRSIKSVEGDLYFITTEDDSAYLNKLNANGKIERLVKEKGSVDDFEYTGSRLFVTALRDNSPQEIYEVETETQAERRCTAFNAWFRESASLATPEEITFKNEMDQVIKGWVMKPVDYDPEKKYPAILNIHGGPKTVYGPVFYHEMQVWANQGYFVFFCNPRGSDGKGNAFADIRGKYGTIDYDDIMQFTDVVLIKNKAIDIENVFVTGGSYGGFMTNWIIGHTDRFKAAASQRSISNWTTEYGVTDIGYYFVPDQIAADLWTNYEKLWDHSPLKYADHVTTPTLFIHSDMDYRCWLPEALQMFTALKQFGVPSRLCVFKGENHELSRGGKPKHRIKRLEEICTWFELHMD</sequence>
<evidence type="ECO:0000259" key="2">
    <source>
        <dbReference type="Pfam" id="PF00326"/>
    </source>
</evidence>
<evidence type="ECO:0000256" key="1">
    <source>
        <dbReference type="ARBA" id="ARBA00022801"/>
    </source>
</evidence>
<feature type="domain" description="Peptidase S9 prolyl oligopeptidase catalytic" evidence="2">
    <location>
        <begin position="459"/>
        <end position="666"/>
    </location>
</feature>
<dbReference type="PANTHER" id="PTHR42776:SF27">
    <property type="entry name" value="DIPEPTIDYL PEPTIDASE FAMILY MEMBER 6"/>
    <property type="match status" value="1"/>
</dbReference>
<protein>
    <submittedName>
        <fullName evidence="3">Dipeptidyl aminopeptidase/acylaminoacyl peptidase</fullName>
    </submittedName>
</protein>
<evidence type="ECO:0000313" key="4">
    <source>
        <dbReference type="Proteomes" id="UP000767854"/>
    </source>
</evidence>
<dbReference type="RefSeq" id="WP_204665091.1">
    <property type="nucleotide sequence ID" value="NZ_JAFBDT010000025.1"/>
</dbReference>
<organism evidence="3 4">
    <name type="scientific">Fusibacter tunisiensis</name>
    <dbReference type="NCBI Taxonomy" id="1008308"/>
    <lineage>
        <taxon>Bacteria</taxon>
        <taxon>Bacillati</taxon>
        <taxon>Bacillota</taxon>
        <taxon>Clostridia</taxon>
        <taxon>Eubacteriales</taxon>
        <taxon>Eubacteriales Family XII. Incertae Sedis</taxon>
        <taxon>Fusibacter</taxon>
    </lineage>
</organism>
<dbReference type="SUPFAM" id="SSF53474">
    <property type="entry name" value="alpha/beta-Hydrolases"/>
    <property type="match status" value="1"/>
</dbReference>
<keyword evidence="4" id="KW-1185">Reference proteome</keyword>
<proteinExistence type="predicted"/>
<dbReference type="SUPFAM" id="SSF82171">
    <property type="entry name" value="DPP6 N-terminal domain-like"/>
    <property type="match status" value="1"/>
</dbReference>
<dbReference type="InterPro" id="IPR001375">
    <property type="entry name" value="Peptidase_S9_cat"/>
</dbReference>
<accession>A0ABS2MT97</accession>
<name>A0ABS2MT97_9FIRM</name>
<reference evidence="3 4" key="1">
    <citation type="submission" date="2021-01" db="EMBL/GenBank/DDBJ databases">
        <title>Genomic Encyclopedia of Type Strains, Phase IV (KMG-IV): sequencing the most valuable type-strain genomes for metagenomic binning, comparative biology and taxonomic classification.</title>
        <authorList>
            <person name="Goeker M."/>
        </authorList>
    </citation>
    <scope>NUCLEOTIDE SEQUENCE [LARGE SCALE GENOMIC DNA]</scope>
    <source>
        <strain evidence="3 4">DSM 24436</strain>
    </source>
</reference>
<dbReference type="Proteomes" id="UP000767854">
    <property type="component" value="Unassembled WGS sequence"/>
</dbReference>
<dbReference type="Pfam" id="PF00326">
    <property type="entry name" value="Peptidase_S9"/>
    <property type="match status" value="1"/>
</dbReference>
<keyword evidence="3" id="KW-0031">Aminopeptidase</keyword>
<keyword evidence="1" id="KW-0378">Hydrolase</keyword>
<evidence type="ECO:0000313" key="3">
    <source>
        <dbReference type="EMBL" id="MBM7562663.1"/>
    </source>
</evidence>
<comment type="caution">
    <text evidence="3">The sequence shown here is derived from an EMBL/GenBank/DDBJ whole genome shotgun (WGS) entry which is preliminary data.</text>
</comment>
<dbReference type="EMBL" id="JAFBDT010000025">
    <property type="protein sequence ID" value="MBM7562663.1"/>
    <property type="molecule type" value="Genomic_DNA"/>
</dbReference>
<dbReference type="GO" id="GO:0004177">
    <property type="term" value="F:aminopeptidase activity"/>
    <property type="evidence" value="ECO:0007669"/>
    <property type="project" value="UniProtKB-KW"/>
</dbReference>
<dbReference type="InterPro" id="IPR029058">
    <property type="entry name" value="AB_hydrolase_fold"/>
</dbReference>
<dbReference type="Gene3D" id="3.40.50.1820">
    <property type="entry name" value="alpha/beta hydrolase"/>
    <property type="match status" value="1"/>
</dbReference>
<gene>
    <name evidence="3" type="ORF">JOC49_002224</name>
</gene>
<dbReference type="PANTHER" id="PTHR42776">
    <property type="entry name" value="SERINE PEPTIDASE S9 FAMILY MEMBER"/>
    <property type="match status" value="1"/>
</dbReference>
<keyword evidence="3" id="KW-0645">Protease</keyword>